<keyword evidence="7 9" id="KW-0472">Membrane</keyword>
<comment type="subcellular location">
    <subcellularLocation>
        <location evidence="1">Cell membrane</location>
        <topology evidence="1">Multi-pass membrane protein</topology>
    </subcellularLocation>
</comment>
<evidence type="ECO:0000256" key="9">
    <source>
        <dbReference type="SAM" id="Phobius"/>
    </source>
</evidence>
<dbReference type="GO" id="GO:0005886">
    <property type="term" value="C:plasma membrane"/>
    <property type="evidence" value="ECO:0007669"/>
    <property type="project" value="UniProtKB-SubCell"/>
</dbReference>
<feature type="transmembrane region" description="Helical" evidence="9">
    <location>
        <begin position="487"/>
        <end position="507"/>
    </location>
</feature>
<evidence type="ECO:0000313" key="10">
    <source>
        <dbReference type="EMBL" id="PXF44983.1"/>
    </source>
</evidence>
<keyword evidence="2" id="KW-0813">Transport</keyword>
<feature type="transmembrane region" description="Helical" evidence="9">
    <location>
        <begin position="446"/>
        <end position="467"/>
    </location>
</feature>
<name>A0A2V3IS87_9FLOR</name>
<sequence>MSAPVSPPTEQRTLLETDSQLERDAQLEPDSEVNEETSPEENNIEAPPPGPSYRLFEHHAVALRLRSAKATGQLGSGKPEPNPADYSGLIAVLQTIPYRILLFQLIWSTLVTLVAYGLAPREDISISWFSVEFWTSRLVVSSSVSYGVGWALFVLLGFFIREASNRYWEAQLNWAQLTGNLRQTVRHLRQNYPEGTWHARDIDRIVAHLVAYPIALKMVIRGEKESEQLQGILHGGDIDDVLNYGDHLHCMRVVRTYLSASEDDAPNSFACAAAAKTPAGWGVRYLIMDVMDAVDTYANGVMKIANTSPSAGYVNHLHIFLYIWMFFLPLALVQSSGWFTILWAVLTSYGVGMLFTIGQALTDPYGYDMQDIKLNHFAADSALQVLDAFARDPLELTSVVRKNHDTPLWLEKPVGGSIEDPIKPPKGPGLLKRLIINRIANIGKGVFLYVLVVVVWSAFLLFLTWGKRTDDGTCRWWCIYLPVDSSITSYVSLGIFLILGFWMNVAYSRYWRALQLWQSEIRTCIEELAFQFAVMCKPGTWHDRDRERLFSHVVALCYAAKLKLRGSRDTSELNEFLSPQDVAAFDMSDDFFVHATDVVFGYINSVDCAHESTTQIPACPFSSAIYSLGYTLWALERTMQECAAIHKFPISPSFTTHLKVFTFFWLALLPLSLISFSGFLSFLYIIPISYSIINLIKIGSNLADPFGFDKEDIPLDVLCNEIKTSVHNLYHETKGGIASYVRPSTYSREMFKARQLSANPVTCDVEDLKESTSLWRRWFRKSNSSHDQSTHPTVMGSLRLLSDKIPSVSRRYMILVIVWAIMAVFLSYGLSFSWSDERRDQCLWWCSPIDVEVSVLANIGFALFMILSFRASDAIGRYEEGAMLVYDIEMNLRNLAIEIVQNFRDGFFHEKDKERIVAHIVQIPLCFRDRLLGIERKEADEKEGLLSDEDRHAFESSAYPIEHLLQTIEGYLLLQDLRVRDYSSIGDERIAGTLTGTMLNRIAATRTTISRALGVKRFPVIASYTLHQHMFTVLWLGLLPLAMAPSTGFFTILWAPIISFGVLGLEEIAARLVDPYGNDAIDIPLEKMCTEAAAGVLGGVQSVEWGLSRHIHPMLSDNNPQLGTVLQKRSVGNEYTLPHFDDSQESSMFGDGTPVRFSGPKSSKMKPGFYAHVLGSVPWWMLLYVTVWTAIGTIISYAARKRGDDVVARWWQSKFSVNATVATYISFAAFMLLGFFVRSAFVRYISAGSVWGARLRSSCHALATQFQVLFEEGSFHDGDHRRIIAHVAAIPLVLKAELRNSRDIREIKGLLSFEDVARIQCADSMVSHCVDVLRSYFLGVVANSDQMRKPFHYGSRVAFVKYEIIELEKMIRESKFLRSFEIAPGFLILLNTFLGLWFLILPFAIAEHSGWFTILWIPIIAYGVLGMYSIAKELQFPFGTDLNDLDLDTMADEIVADLLFVQKHLTRNSEKFVRASSIEPFWTERSDNGQKPVNKGFKERMRENLKLALNTFSLWQTTVILIWTALCVLAAWLVSREFPFSDEIEEGCSMWFCSRIAVSAEVKEYVGFALFLLLGFRLYESHGRFVKGTSIWGEMTGVMHLLSNRVFESYYGGEWHEQDLERFAAHLAAFAVTIMSKLRGEDCEDRLRKILSEEDCDQLLRARDRSDYCLDVLHYYLSEGDRWSAYKEKGHAGCNEHWIFFWYLRVLRYKSVDLEEIVNIPMPYGYVQHLRIFLFIWLLLLPLGFVESSGWLAILWIGFISYGIVGIEKWSSELANPFGKDLSDVPLEQIVDEMCDVVKQNLMLYNAGVQPFIRQERNSFPHVMESE</sequence>
<evidence type="ECO:0000313" key="11">
    <source>
        <dbReference type="Proteomes" id="UP000247409"/>
    </source>
</evidence>
<feature type="transmembrane region" description="Helical" evidence="9">
    <location>
        <begin position="1169"/>
        <end position="1195"/>
    </location>
</feature>
<evidence type="ECO:0000256" key="4">
    <source>
        <dbReference type="ARBA" id="ARBA00022692"/>
    </source>
</evidence>
<proteinExistence type="predicted"/>
<feature type="transmembrane region" description="Helical" evidence="9">
    <location>
        <begin position="1215"/>
        <end position="1237"/>
    </location>
</feature>
<evidence type="ECO:0000256" key="6">
    <source>
        <dbReference type="ARBA" id="ARBA00023065"/>
    </source>
</evidence>
<protein>
    <submittedName>
        <fullName evidence="10">Uncharacterized protein</fullName>
    </submittedName>
</protein>
<feature type="compositionally biased region" description="Acidic residues" evidence="8">
    <location>
        <begin position="27"/>
        <end position="43"/>
    </location>
</feature>
<evidence type="ECO:0000256" key="2">
    <source>
        <dbReference type="ARBA" id="ARBA00022448"/>
    </source>
</evidence>
<evidence type="ECO:0000256" key="7">
    <source>
        <dbReference type="ARBA" id="ARBA00023136"/>
    </source>
</evidence>
<dbReference type="GO" id="GO:0005254">
    <property type="term" value="F:chloride channel activity"/>
    <property type="evidence" value="ECO:0007669"/>
    <property type="project" value="InterPro"/>
</dbReference>
<feature type="transmembrane region" description="Helical" evidence="9">
    <location>
        <begin position="312"/>
        <end position="332"/>
    </location>
</feature>
<feature type="compositionally biased region" description="Polar residues" evidence="8">
    <location>
        <begin position="8"/>
        <end position="18"/>
    </location>
</feature>
<dbReference type="EMBL" id="NBIV01000075">
    <property type="protein sequence ID" value="PXF44983.1"/>
    <property type="molecule type" value="Genomic_DNA"/>
</dbReference>
<feature type="transmembrane region" description="Helical" evidence="9">
    <location>
        <begin position="1411"/>
        <end position="1431"/>
    </location>
</feature>
<dbReference type="Pfam" id="PF25539">
    <property type="entry name" value="Bestrophin_2"/>
    <property type="match status" value="5"/>
</dbReference>
<feature type="transmembrane region" description="Helical" evidence="9">
    <location>
        <begin position="139"/>
        <end position="160"/>
    </location>
</feature>
<keyword evidence="11" id="KW-1185">Reference proteome</keyword>
<dbReference type="OrthoDB" id="1368at2759"/>
<dbReference type="PANTHER" id="PTHR33281">
    <property type="entry name" value="UPF0187 PROTEIN YNEE"/>
    <property type="match status" value="1"/>
</dbReference>
<dbReference type="PANTHER" id="PTHR33281:SF19">
    <property type="entry name" value="VOLTAGE-DEPENDENT ANION CHANNEL-FORMING PROTEIN YNEE"/>
    <property type="match status" value="1"/>
</dbReference>
<comment type="caution">
    <text evidence="10">The sequence shown here is derived from an EMBL/GenBank/DDBJ whole genome shotgun (WGS) entry which is preliminary data.</text>
</comment>
<feature type="transmembrane region" description="Helical" evidence="9">
    <location>
        <begin position="338"/>
        <end position="361"/>
    </location>
</feature>
<gene>
    <name evidence="10" type="ORF">BWQ96_05230</name>
</gene>
<dbReference type="InterPro" id="IPR044669">
    <property type="entry name" value="YneE/VCCN1/2-like"/>
</dbReference>
<feature type="transmembrane region" description="Helical" evidence="9">
    <location>
        <begin position="100"/>
        <end position="119"/>
    </location>
</feature>
<feature type="transmembrane region" description="Helical" evidence="9">
    <location>
        <begin position="812"/>
        <end position="831"/>
    </location>
</feature>
<accession>A0A2V3IS87</accession>
<organism evidence="10 11">
    <name type="scientific">Gracilariopsis chorda</name>
    <dbReference type="NCBI Taxonomy" id="448386"/>
    <lineage>
        <taxon>Eukaryota</taxon>
        <taxon>Rhodophyta</taxon>
        <taxon>Florideophyceae</taxon>
        <taxon>Rhodymeniophycidae</taxon>
        <taxon>Gracilariales</taxon>
        <taxon>Gracilariaceae</taxon>
        <taxon>Gracilariopsis</taxon>
    </lineage>
</organism>
<keyword evidence="6" id="KW-0406">Ion transport</keyword>
<keyword evidence="3" id="KW-1003">Cell membrane</keyword>
<reference evidence="10 11" key="1">
    <citation type="journal article" date="2018" name="Mol. Biol. Evol.">
        <title>Analysis of the draft genome of the red seaweed Gracilariopsis chorda provides insights into genome size evolution in Rhodophyta.</title>
        <authorList>
            <person name="Lee J."/>
            <person name="Yang E.C."/>
            <person name="Graf L."/>
            <person name="Yang J.H."/>
            <person name="Qiu H."/>
            <person name="Zel Zion U."/>
            <person name="Chan C.X."/>
            <person name="Stephens T.G."/>
            <person name="Weber A.P.M."/>
            <person name="Boo G.H."/>
            <person name="Boo S.M."/>
            <person name="Kim K.M."/>
            <person name="Shin Y."/>
            <person name="Jung M."/>
            <person name="Lee S.J."/>
            <person name="Yim H.S."/>
            <person name="Lee J.H."/>
            <person name="Bhattacharya D."/>
            <person name="Yoon H.S."/>
        </authorList>
    </citation>
    <scope>NUCLEOTIDE SEQUENCE [LARGE SCALE GENOMIC DNA]</scope>
    <source>
        <strain evidence="10 11">SKKU-2015</strain>
        <tissue evidence="10">Whole body</tissue>
    </source>
</reference>
<dbReference type="Proteomes" id="UP000247409">
    <property type="component" value="Unassembled WGS sequence"/>
</dbReference>
<evidence type="ECO:0000256" key="8">
    <source>
        <dbReference type="SAM" id="MobiDB-lite"/>
    </source>
</evidence>
<feature type="transmembrane region" description="Helical" evidence="9">
    <location>
        <begin position="1507"/>
        <end position="1534"/>
    </location>
</feature>
<feature type="region of interest" description="Disordered" evidence="8">
    <location>
        <begin position="1"/>
        <end position="50"/>
    </location>
</feature>
<evidence type="ECO:0000256" key="5">
    <source>
        <dbReference type="ARBA" id="ARBA00022989"/>
    </source>
</evidence>
<keyword evidence="5 9" id="KW-1133">Transmembrane helix</keyword>
<evidence type="ECO:0000256" key="1">
    <source>
        <dbReference type="ARBA" id="ARBA00004651"/>
    </source>
</evidence>
<feature type="transmembrane region" description="Helical" evidence="9">
    <location>
        <begin position="1729"/>
        <end position="1745"/>
    </location>
</feature>
<evidence type="ECO:0000256" key="3">
    <source>
        <dbReference type="ARBA" id="ARBA00022475"/>
    </source>
</evidence>
<keyword evidence="4 9" id="KW-0812">Transmembrane</keyword>
<feature type="transmembrane region" description="Helical" evidence="9">
    <location>
        <begin position="1382"/>
        <end position="1405"/>
    </location>
</feature>